<evidence type="ECO:0000313" key="3">
    <source>
        <dbReference type="Proteomes" id="UP001497472"/>
    </source>
</evidence>
<reference evidence="2 3" key="1">
    <citation type="submission" date="2023-11" db="EMBL/GenBank/DDBJ databases">
        <authorList>
            <person name="Okamura Y."/>
        </authorList>
    </citation>
    <scope>NUCLEOTIDE SEQUENCE [LARGE SCALE GENOMIC DNA]</scope>
</reference>
<accession>A0AAV1JC63</accession>
<dbReference type="EMBL" id="CAVLEF010000007">
    <property type="protein sequence ID" value="CAK1546089.1"/>
    <property type="molecule type" value="Genomic_DNA"/>
</dbReference>
<organism evidence="2 3">
    <name type="scientific">Leptosia nina</name>
    <dbReference type="NCBI Taxonomy" id="320188"/>
    <lineage>
        <taxon>Eukaryota</taxon>
        <taxon>Metazoa</taxon>
        <taxon>Ecdysozoa</taxon>
        <taxon>Arthropoda</taxon>
        <taxon>Hexapoda</taxon>
        <taxon>Insecta</taxon>
        <taxon>Pterygota</taxon>
        <taxon>Neoptera</taxon>
        <taxon>Endopterygota</taxon>
        <taxon>Lepidoptera</taxon>
        <taxon>Glossata</taxon>
        <taxon>Ditrysia</taxon>
        <taxon>Papilionoidea</taxon>
        <taxon>Pieridae</taxon>
        <taxon>Pierinae</taxon>
        <taxon>Leptosia</taxon>
    </lineage>
</organism>
<dbReference type="Proteomes" id="UP001497472">
    <property type="component" value="Unassembled WGS sequence"/>
</dbReference>
<dbReference type="AlphaFoldDB" id="A0AAV1JC63"/>
<comment type="caution">
    <text evidence="2">The sequence shown here is derived from an EMBL/GenBank/DDBJ whole genome shotgun (WGS) entry which is preliminary data.</text>
</comment>
<sequence length="364" mass="40998">MIDSELDVNDILRTDLMPTFFLSNEVMEEPKQSPPNSVQFSIHNGSIGAALSTLSFHRQMMNEYQCRNYLAEQILEEIGKNSVQNRLGRPFTASYAKNVYGPRLYDVGSANYQEWLTKVAALDDIYRHFNMSVNANLNNTLPLHPQLVTANPRDGYEVMESGEAGFGDPDLNLDLSKHSGGYEYSMPPPPPPMYQHSEHEDSHEEHHVEHKSHGLGVADLFDISLTGIAFLSFGMFVLQVLMCITMTDQPPQVMQMIDNTDNVNVDDVFRFKRETEPRNSVKSLNDIARYALMALRPQSTACLYRSLCLGNKHIRELQNKERFWLPLFHAATAWTRGVTLGGLRAAALGLGGADCNKIYPEHCS</sequence>
<protein>
    <submittedName>
        <fullName evidence="2">Uncharacterized protein</fullName>
    </submittedName>
</protein>
<keyword evidence="3" id="KW-1185">Reference proteome</keyword>
<feature type="compositionally biased region" description="Basic and acidic residues" evidence="1">
    <location>
        <begin position="196"/>
        <end position="207"/>
    </location>
</feature>
<name>A0AAV1JC63_9NEOP</name>
<feature type="region of interest" description="Disordered" evidence="1">
    <location>
        <begin position="187"/>
        <end position="207"/>
    </location>
</feature>
<evidence type="ECO:0000313" key="2">
    <source>
        <dbReference type="EMBL" id="CAK1546089.1"/>
    </source>
</evidence>
<proteinExistence type="predicted"/>
<gene>
    <name evidence="2" type="ORF">LNINA_LOCUS5687</name>
</gene>
<evidence type="ECO:0000256" key="1">
    <source>
        <dbReference type="SAM" id="MobiDB-lite"/>
    </source>
</evidence>